<evidence type="ECO:0000256" key="4">
    <source>
        <dbReference type="SAM" id="Phobius"/>
    </source>
</evidence>
<feature type="transmembrane region" description="Helical" evidence="4">
    <location>
        <begin position="341"/>
        <end position="359"/>
    </location>
</feature>
<feature type="domain" description="Major facilitator superfamily (MFS) profile" evidence="5">
    <location>
        <begin position="1"/>
        <end position="410"/>
    </location>
</feature>
<dbReference type="PROSITE" id="PS50850">
    <property type="entry name" value="MFS"/>
    <property type="match status" value="1"/>
</dbReference>
<dbReference type="PANTHER" id="PTHR45757:SF17">
    <property type="entry name" value="MAJOR FACILITATOR SUPERFAMILY (MFS) PROFILE DOMAIN-CONTAINING PROTEIN"/>
    <property type="match status" value="1"/>
</dbReference>
<protein>
    <recommendedName>
        <fullName evidence="2">Transcription initiation factor TFIID subunit 12</fullName>
    </recommendedName>
</protein>
<dbReference type="GO" id="GO:0006352">
    <property type="term" value="P:DNA-templated transcription initiation"/>
    <property type="evidence" value="ECO:0007669"/>
    <property type="project" value="InterPro"/>
</dbReference>
<reference evidence="8" key="1">
    <citation type="submission" date="2016-06" db="UniProtKB">
        <authorList>
            <consortium name="WormBaseParasite"/>
        </authorList>
    </citation>
    <scope>IDENTIFICATION</scope>
</reference>
<reference evidence="6 7" key="2">
    <citation type="submission" date="2018-08" db="EMBL/GenBank/DDBJ databases">
        <authorList>
            <person name="Laetsch R D."/>
            <person name="Stevens L."/>
            <person name="Kumar S."/>
            <person name="Blaxter L. M."/>
        </authorList>
    </citation>
    <scope>NUCLEOTIDE SEQUENCE [LARGE SCALE GENOMIC DNA]</scope>
</reference>
<dbReference type="GO" id="GO:0046982">
    <property type="term" value="F:protein heterodimerization activity"/>
    <property type="evidence" value="ECO:0007669"/>
    <property type="project" value="InterPro"/>
</dbReference>
<dbReference type="InterPro" id="IPR009072">
    <property type="entry name" value="Histone-fold"/>
</dbReference>
<feature type="transmembrane region" description="Helical" evidence="4">
    <location>
        <begin position="47"/>
        <end position="76"/>
    </location>
</feature>
<dbReference type="AlphaFoldDB" id="A0A182E4R7"/>
<feature type="transmembrane region" description="Helical" evidence="4">
    <location>
        <begin position="300"/>
        <end position="321"/>
    </location>
</feature>
<dbReference type="Proteomes" id="UP000271087">
    <property type="component" value="Unassembled WGS sequence"/>
</dbReference>
<organism evidence="8">
    <name type="scientific">Onchocerca ochengi</name>
    <name type="common">Filarial nematode worm</name>
    <dbReference type="NCBI Taxonomy" id="42157"/>
    <lineage>
        <taxon>Eukaryota</taxon>
        <taxon>Metazoa</taxon>
        <taxon>Ecdysozoa</taxon>
        <taxon>Nematoda</taxon>
        <taxon>Chromadorea</taxon>
        <taxon>Rhabditida</taxon>
        <taxon>Spirurina</taxon>
        <taxon>Spiruromorpha</taxon>
        <taxon>Filarioidea</taxon>
        <taxon>Onchocercidae</taxon>
        <taxon>Onchocerca</taxon>
    </lineage>
</organism>
<gene>
    <name evidence="6" type="ORF">NOO_LOCUS2990</name>
</gene>
<feature type="transmembrane region" description="Helical" evidence="4">
    <location>
        <begin position="82"/>
        <end position="100"/>
    </location>
</feature>
<dbReference type="CDD" id="cd07981">
    <property type="entry name" value="HFD_TAF12"/>
    <property type="match status" value="1"/>
</dbReference>
<keyword evidence="4" id="KW-0472">Membrane</keyword>
<dbReference type="GO" id="GO:0005669">
    <property type="term" value="C:transcription factor TFIID complex"/>
    <property type="evidence" value="ECO:0007669"/>
    <property type="project" value="InterPro"/>
</dbReference>
<accession>A0A182E4R7</accession>
<evidence type="ECO:0000256" key="1">
    <source>
        <dbReference type="ARBA" id="ARBA00004141"/>
    </source>
</evidence>
<feature type="transmembrane region" description="Helical" evidence="4">
    <location>
        <begin position="385"/>
        <end position="408"/>
    </location>
</feature>
<comment type="subcellular location">
    <subcellularLocation>
        <location evidence="1">Membrane</location>
        <topology evidence="1">Multi-pass membrane protein</topology>
    </subcellularLocation>
</comment>
<feature type="region of interest" description="Disordered" evidence="3">
    <location>
        <begin position="550"/>
        <end position="671"/>
    </location>
</feature>
<dbReference type="InterPro" id="IPR011701">
    <property type="entry name" value="MFS"/>
</dbReference>
<feature type="transmembrane region" description="Helical" evidence="4">
    <location>
        <begin position="139"/>
        <end position="158"/>
    </location>
</feature>
<dbReference type="EMBL" id="UYRW01000525">
    <property type="protein sequence ID" value="VDK67609.1"/>
    <property type="molecule type" value="Genomic_DNA"/>
</dbReference>
<feature type="transmembrane region" description="Helical" evidence="4">
    <location>
        <begin position="274"/>
        <end position="294"/>
    </location>
</feature>
<proteinExistence type="predicted"/>
<feature type="transmembrane region" description="Helical" evidence="4">
    <location>
        <begin position="202"/>
        <end position="224"/>
    </location>
</feature>
<dbReference type="STRING" id="42157.A0A182E4R7"/>
<dbReference type="PANTHER" id="PTHR45757">
    <property type="entry name" value="PROTEIN CBG23364-RELATED"/>
    <property type="match status" value="1"/>
</dbReference>
<keyword evidence="4" id="KW-0812">Transmembrane</keyword>
<dbReference type="InterPro" id="IPR020846">
    <property type="entry name" value="MFS_dom"/>
</dbReference>
<feature type="compositionally biased region" description="Polar residues" evidence="3">
    <location>
        <begin position="641"/>
        <end position="651"/>
    </location>
</feature>
<dbReference type="GO" id="GO:0022857">
    <property type="term" value="F:transmembrane transporter activity"/>
    <property type="evidence" value="ECO:0007669"/>
    <property type="project" value="InterPro"/>
</dbReference>
<dbReference type="OrthoDB" id="2985014at2759"/>
<evidence type="ECO:0000256" key="2">
    <source>
        <dbReference type="ARBA" id="ARBA00017484"/>
    </source>
</evidence>
<dbReference type="SUPFAM" id="SSF47113">
    <property type="entry name" value="Histone-fold"/>
    <property type="match status" value="1"/>
</dbReference>
<feature type="transmembrane region" description="Helical" evidence="4">
    <location>
        <begin position="20"/>
        <end position="40"/>
    </location>
</feature>
<keyword evidence="4" id="KW-1133">Transmembrane helix</keyword>
<feature type="compositionally biased region" description="Low complexity" evidence="3">
    <location>
        <begin position="550"/>
        <end position="560"/>
    </location>
</feature>
<dbReference type="InterPro" id="IPR003228">
    <property type="entry name" value="TFIID_TAF12_dom"/>
</dbReference>
<dbReference type="SUPFAM" id="SSF103473">
    <property type="entry name" value="MFS general substrate transporter"/>
    <property type="match status" value="1"/>
</dbReference>
<feature type="compositionally biased region" description="Low complexity" evidence="3">
    <location>
        <begin position="577"/>
        <end position="622"/>
    </location>
</feature>
<dbReference type="Pfam" id="PF07690">
    <property type="entry name" value="MFS_1"/>
    <property type="match status" value="1"/>
</dbReference>
<sequence length="836" mass="92861">MQSNENSEGELNYGQAEKSALLWALGFGTFIGVWPFNFLYLQYGARYVFFAAGFISAFSTLVIPLTAYMGLAWFIAARILQGIAYGADFAAIGVITVRWASLKQSGVFIAVLTSFNSLSTLITNPISGLLCESSLGWPAVYYVHAAFGILAFTVWVLFYRDQPEMHKSVSGIELEKIRREKSEGYTSNEKYVPYLAIIKNPAIIIIWLNAFVEIVSALFLLSYGPTYIKYVLNISVEGTGFLVALQGLSFLPFRIAAGFMSDQIKCMNEYQKMIFFNTLSLVIAAVFYCIIGFIPPDRTLLSVFAIATTHAVMAFNVGGFYKCGTFVARQHSHFVISNIQFIKCVALLVSPLLVAIFITDDSAQAFLDGLKLLKKEQLLLCFSSWLSFLFMPVCGFVLMILSVLFFLFSGAVMSDYSGQIMAQQYTVDVSHSPVGLQRIHSSPQQPRQTHMIQSGQMHPQQQMMMQASQPIHMPPCTSMQVQMASMGPPQMISQQGVAIMNQQGQIQQAGAAQGTMMQAQHQMIATGQISPQQMPTQILVTSMGQQQMLSTMVTQVQQQQPAPHQMGPPTAPHLGPQHQPQQSLQQQQQPQQQQQTQQHQMMASTQMLQQQSQGQHSLNTQQSIVHSPGFPHPSQPHMHNPNPNYQQTSPHRATMARYPTPSPENMQHGTPPIYRSPVQRSINTPRVIGQSSAIRQALGHLPPTPTPVPVHSSVEPHPPPPASMKLLEKDAMEALIKTVDPLEAVEDDVSNALLHLVEEFVDDVIEQTARVAKHRSAQKVETKDVQYVLERRYKIFLPPGSVGSVQPADRNPYIKSPATEAHRQRMSLIKKGIQKP</sequence>
<dbReference type="InterPro" id="IPR036259">
    <property type="entry name" value="MFS_trans_sf"/>
</dbReference>
<feature type="transmembrane region" description="Helical" evidence="4">
    <location>
        <begin position="107"/>
        <end position="127"/>
    </location>
</feature>
<evidence type="ECO:0000313" key="7">
    <source>
        <dbReference type="Proteomes" id="UP000271087"/>
    </source>
</evidence>
<dbReference type="Gene3D" id="1.20.1250.20">
    <property type="entry name" value="MFS general substrate transporter like domains"/>
    <property type="match status" value="2"/>
</dbReference>
<dbReference type="Pfam" id="PF03847">
    <property type="entry name" value="TFIID_20kDa"/>
    <property type="match status" value="1"/>
</dbReference>
<keyword evidence="7" id="KW-1185">Reference proteome</keyword>
<feature type="transmembrane region" description="Helical" evidence="4">
    <location>
        <begin position="230"/>
        <end position="253"/>
    </location>
</feature>
<name>A0A182E4R7_ONCOC</name>
<evidence type="ECO:0000256" key="3">
    <source>
        <dbReference type="SAM" id="MobiDB-lite"/>
    </source>
</evidence>
<evidence type="ECO:0000259" key="5">
    <source>
        <dbReference type="PROSITE" id="PS50850"/>
    </source>
</evidence>
<evidence type="ECO:0000313" key="8">
    <source>
        <dbReference type="WBParaSite" id="nOo.2.0.1.t02990-RA"/>
    </source>
</evidence>
<dbReference type="Gene3D" id="1.10.20.10">
    <property type="entry name" value="Histone, subunit A"/>
    <property type="match status" value="1"/>
</dbReference>
<dbReference type="GO" id="GO:0016020">
    <property type="term" value="C:membrane"/>
    <property type="evidence" value="ECO:0007669"/>
    <property type="project" value="UniProtKB-SubCell"/>
</dbReference>
<dbReference type="WBParaSite" id="nOo.2.0.1.t02990-RA">
    <property type="protein sequence ID" value="nOo.2.0.1.t02990-RA"/>
    <property type="gene ID" value="nOo.2.0.1.g02990"/>
</dbReference>
<evidence type="ECO:0000313" key="6">
    <source>
        <dbReference type="EMBL" id="VDK67609.1"/>
    </source>
</evidence>